<name>A0ABN5B8Q2_9SPHN</name>
<dbReference type="EMBL" id="CP020083">
    <property type="protein sequence ID" value="ASR52009.1"/>
    <property type="molecule type" value="Genomic_DNA"/>
</dbReference>
<organism evidence="2 3">
    <name type="scientific">Blastomonas fulva</name>
    <dbReference type="NCBI Taxonomy" id="1550728"/>
    <lineage>
        <taxon>Bacteria</taxon>
        <taxon>Pseudomonadati</taxon>
        <taxon>Pseudomonadota</taxon>
        <taxon>Alphaproteobacteria</taxon>
        <taxon>Sphingomonadales</taxon>
        <taxon>Sphingomonadaceae</taxon>
        <taxon>Blastomonas</taxon>
    </lineage>
</organism>
<evidence type="ECO:0000313" key="3">
    <source>
        <dbReference type="Proteomes" id="UP000258016"/>
    </source>
</evidence>
<sequence>MFARTQRLLLRPVWPEDAEGLFAALNDQGIVCNLARAPWPYSREDAQAFAARTQDPRYPHFLLTLPGDAGQTLVGSCGLGERDGEAELGYWIAREHWGQGYATEAARAVIANAWMLGHRRLVASHYIDNPASGAVLRRLGFRPTGITRPRFSAGRGYDAMASEYALESDMAEVERPLAA</sequence>
<reference evidence="2 3" key="1">
    <citation type="submission" date="2017-03" db="EMBL/GenBank/DDBJ databases">
        <title>Complete genome sequence of Blastomonas fulva degrading microcsystin LR.</title>
        <authorList>
            <person name="Lee H.-g."/>
            <person name="Jin L."/>
            <person name="oh H.-M."/>
        </authorList>
    </citation>
    <scope>NUCLEOTIDE SEQUENCE [LARGE SCALE GENOMIC DNA]</scope>
    <source>
        <strain evidence="2 3">T2</strain>
    </source>
</reference>
<keyword evidence="3" id="KW-1185">Reference proteome</keyword>
<dbReference type="InterPro" id="IPR051531">
    <property type="entry name" value="N-acetyltransferase"/>
</dbReference>
<evidence type="ECO:0000259" key="1">
    <source>
        <dbReference type="PROSITE" id="PS51186"/>
    </source>
</evidence>
<dbReference type="SUPFAM" id="SSF55729">
    <property type="entry name" value="Acyl-CoA N-acyltransferases (Nat)"/>
    <property type="match status" value="1"/>
</dbReference>
<protein>
    <submittedName>
        <fullName evidence="2">GNAT family N-acetyltransferase</fullName>
    </submittedName>
</protein>
<dbReference type="InterPro" id="IPR016181">
    <property type="entry name" value="Acyl_CoA_acyltransferase"/>
</dbReference>
<dbReference type="Pfam" id="PF13302">
    <property type="entry name" value="Acetyltransf_3"/>
    <property type="match status" value="1"/>
</dbReference>
<proteinExistence type="predicted"/>
<dbReference type="Gene3D" id="3.40.630.30">
    <property type="match status" value="1"/>
</dbReference>
<feature type="domain" description="N-acetyltransferase" evidence="1">
    <location>
        <begin position="8"/>
        <end position="171"/>
    </location>
</feature>
<dbReference type="Proteomes" id="UP000258016">
    <property type="component" value="Chromosome"/>
</dbReference>
<dbReference type="InterPro" id="IPR000182">
    <property type="entry name" value="GNAT_dom"/>
</dbReference>
<gene>
    <name evidence="2" type="ORF">B5J99_11500</name>
</gene>
<dbReference type="GeneID" id="303486195"/>
<dbReference type="RefSeq" id="WP_162892572.1">
    <property type="nucleotide sequence ID" value="NZ_CP020083.1"/>
</dbReference>
<dbReference type="PANTHER" id="PTHR43792">
    <property type="entry name" value="GNAT FAMILY, PUTATIVE (AFU_ORTHOLOGUE AFUA_3G00765)-RELATED-RELATED"/>
    <property type="match status" value="1"/>
</dbReference>
<accession>A0ABN5B8Q2</accession>
<dbReference type="CDD" id="cd04301">
    <property type="entry name" value="NAT_SF"/>
    <property type="match status" value="1"/>
</dbReference>
<dbReference type="PROSITE" id="PS51186">
    <property type="entry name" value="GNAT"/>
    <property type="match status" value="1"/>
</dbReference>
<evidence type="ECO:0000313" key="2">
    <source>
        <dbReference type="EMBL" id="ASR52009.1"/>
    </source>
</evidence>